<dbReference type="PANTHER" id="PTHR10625:SF10">
    <property type="entry name" value="HISTONE DEACETYLASE HDAC1"/>
    <property type="match status" value="1"/>
</dbReference>
<dbReference type="EMBL" id="JAWXYB010000018">
    <property type="protein sequence ID" value="MDX5930477.1"/>
    <property type="molecule type" value="Genomic_DNA"/>
</dbReference>
<dbReference type="GO" id="GO:0040029">
    <property type="term" value="P:epigenetic regulation of gene expression"/>
    <property type="evidence" value="ECO:0007669"/>
    <property type="project" value="TreeGrafter"/>
</dbReference>
<evidence type="ECO:0000313" key="4">
    <source>
        <dbReference type="Proteomes" id="UP001279553"/>
    </source>
</evidence>
<organism evidence="3 4">
    <name type="scientific">Acidiphilium acidophilum</name>
    <name type="common">Thiobacillus acidophilus</name>
    <dbReference type="NCBI Taxonomy" id="76588"/>
    <lineage>
        <taxon>Bacteria</taxon>
        <taxon>Pseudomonadati</taxon>
        <taxon>Pseudomonadota</taxon>
        <taxon>Alphaproteobacteria</taxon>
        <taxon>Acetobacterales</taxon>
        <taxon>Acidocellaceae</taxon>
        <taxon>Acidiphilium</taxon>
    </lineage>
</organism>
<dbReference type="RefSeq" id="WP_319613422.1">
    <property type="nucleotide sequence ID" value="NZ_JAWXYB010000018.1"/>
</dbReference>
<name>A0AAW9DQY8_ACIAO</name>
<dbReference type="InterPro" id="IPR023696">
    <property type="entry name" value="Ureohydrolase_dom_sf"/>
</dbReference>
<dbReference type="InterPro" id="IPR000286">
    <property type="entry name" value="HDACs"/>
</dbReference>
<dbReference type="PANTHER" id="PTHR10625">
    <property type="entry name" value="HISTONE DEACETYLASE HDAC1-RELATED"/>
    <property type="match status" value="1"/>
</dbReference>
<dbReference type="Pfam" id="PF00850">
    <property type="entry name" value="Hist_deacetyl"/>
    <property type="match status" value="1"/>
</dbReference>
<accession>A0AAW9DQY8</accession>
<comment type="caution">
    <text evidence="3">The sequence shown here is derived from an EMBL/GenBank/DDBJ whole genome shotgun (WGS) entry which is preliminary data.</text>
</comment>
<comment type="similarity">
    <text evidence="1">Belongs to the histone deacetylase family.</text>
</comment>
<dbReference type="SUPFAM" id="SSF52768">
    <property type="entry name" value="Arginase/deacetylase"/>
    <property type="match status" value="1"/>
</dbReference>
<reference evidence="3 4" key="1">
    <citation type="submission" date="2023-11" db="EMBL/GenBank/DDBJ databases">
        <title>MicrobeMod: A computational toolkit for identifying prokaryotic methylation and restriction-modification with nanopore sequencing.</title>
        <authorList>
            <person name="Crits-Christoph A."/>
            <person name="Kang S.C."/>
            <person name="Lee H."/>
            <person name="Ostrov N."/>
        </authorList>
    </citation>
    <scope>NUCLEOTIDE SEQUENCE [LARGE SCALE GENOMIC DNA]</scope>
    <source>
        <strain evidence="3 4">DSMZ 700</strain>
    </source>
</reference>
<dbReference type="Gene3D" id="3.40.800.20">
    <property type="entry name" value="Histone deacetylase domain"/>
    <property type="match status" value="1"/>
</dbReference>
<dbReference type="PRINTS" id="PR01270">
    <property type="entry name" value="HDASUPER"/>
</dbReference>
<evidence type="ECO:0000259" key="2">
    <source>
        <dbReference type="Pfam" id="PF00850"/>
    </source>
</evidence>
<evidence type="ECO:0000313" key="3">
    <source>
        <dbReference type="EMBL" id="MDX5930477.1"/>
    </source>
</evidence>
<dbReference type="AlphaFoldDB" id="A0AAW9DQY8"/>
<proteinExistence type="inferred from homology"/>
<protein>
    <submittedName>
        <fullName evidence="3">Acetoin utilization protein AcuC</fullName>
    </submittedName>
</protein>
<dbReference type="InterPro" id="IPR037138">
    <property type="entry name" value="His_deacetylse_dom_sf"/>
</dbReference>
<dbReference type="InterPro" id="IPR023801">
    <property type="entry name" value="His_deacetylse_dom"/>
</dbReference>
<feature type="domain" description="Histone deacetylase" evidence="2">
    <location>
        <begin position="23"/>
        <end position="302"/>
    </location>
</feature>
<gene>
    <name evidence="3" type="ORF">SIL87_06845</name>
</gene>
<keyword evidence="4" id="KW-1185">Reference proteome</keyword>
<sequence>MFIGSEVYRARVSMPPHPLAVVRSPYAEDLARAMGWLGDAQYRAAPEASAAEIGRYHDADYIEALMSTRIASGFLPETEAQARYRIGLDGNPMHPSIWRRSAVSAGGALLAAELTRARGVVHVPGSGNHHAMRARASGFCYVNDPALGLFAWLDQGLERLVYVDLDAHHGDGVEAAFVDDPRVLTISVHEAGRWPHTGVVSDPGRGVLNFPVPAGLNDVEMDFLMQEAILPAVAAHRPQGILVVPGSDALADDPMSKLRLSNFGLWRAVGALRGLAPRFVVQGGGGYNPFGLARAWAGIWALLNGIAVPEVLPQAALDVLAQIRYFRVDGRATPARWLSSIADRPRIGSVRAEVRALAAS</sequence>
<dbReference type="GO" id="GO:0004407">
    <property type="term" value="F:histone deacetylase activity"/>
    <property type="evidence" value="ECO:0007669"/>
    <property type="project" value="TreeGrafter"/>
</dbReference>
<evidence type="ECO:0000256" key="1">
    <source>
        <dbReference type="ARBA" id="ARBA00005947"/>
    </source>
</evidence>
<dbReference type="Proteomes" id="UP001279553">
    <property type="component" value="Unassembled WGS sequence"/>
</dbReference>